<keyword evidence="4" id="KW-0249">Electron transport</keyword>
<sequence length="107" mass="10931">MKVLFSAIAAATLLMAGPAHAVDAAAAKALAQKSGCLACHSVDAKVLGPAYKDVAAKYKGDKTAEGKLIAKVKAGGSGVWGNIPMPANSPQVKDEDIKTIVEWVLSL</sequence>
<reference evidence="10" key="1">
    <citation type="submission" date="2016-10" db="EMBL/GenBank/DDBJ databases">
        <authorList>
            <person name="Varghese N."/>
            <person name="Submissions S."/>
        </authorList>
    </citation>
    <scope>NUCLEOTIDE SEQUENCE [LARGE SCALE GENOMIC DNA]</scope>
    <source>
        <strain evidence="10">CBMB127</strain>
    </source>
</reference>
<dbReference type="PRINTS" id="PR00606">
    <property type="entry name" value="CYTCHROMECID"/>
</dbReference>
<keyword evidence="1" id="KW-0813">Transport</keyword>
<feature type="binding site" description="covalent" evidence="6">
    <location>
        <position position="85"/>
    </location>
    <ligand>
        <name>heme c</name>
        <dbReference type="ChEBI" id="CHEBI:61717"/>
    </ligand>
</feature>
<dbReference type="InterPro" id="IPR009056">
    <property type="entry name" value="Cyt_c-like_dom"/>
</dbReference>
<dbReference type="InterPro" id="IPR036909">
    <property type="entry name" value="Cyt_c-like_dom_sf"/>
</dbReference>
<dbReference type="GO" id="GO:0009055">
    <property type="term" value="F:electron transfer activity"/>
    <property type="evidence" value="ECO:0007669"/>
    <property type="project" value="InterPro"/>
</dbReference>
<dbReference type="EMBL" id="FNFX01000005">
    <property type="protein sequence ID" value="SDK83309.1"/>
    <property type="molecule type" value="Genomic_DNA"/>
</dbReference>
<feature type="binding site" description="covalent" evidence="6">
    <location>
        <position position="36"/>
    </location>
    <ligand>
        <name>heme c</name>
        <dbReference type="ChEBI" id="CHEBI:61717"/>
    </ligand>
</feature>
<dbReference type="GO" id="GO:0005506">
    <property type="term" value="F:iron ion binding"/>
    <property type="evidence" value="ECO:0007669"/>
    <property type="project" value="InterPro"/>
</dbReference>
<protein>
    <submittedName>
        <fullName evidence="9">Cytochrome c</fullName>
    </submittedName>
</protein>
<dbReference type="OrthoDB" id="9811281at2"/>
<comment type="PTM">
    <text evidence="6">Binds 1 heme c group covalently per subunit.</text>
</comment>
<name>A0A1G9F4D8_9PROT</name>
<proteinExistence type="predicted"/>
<dbReference type="AlphaFoldDB" id="A0A1G9F4D8"/>
<dbReference type="PROSITE" id="PS51007">
    <property type="entry name" value="CYTC"/>
    <property type="match status" value="1"/>
</dbReference>
<dbReference type="SUPFAM" id="SSF46626">
    <property type="entry name" value="Cytochrome c"/>
    <property type="match status" value="1"/>
</dbReference>
<evidence type="ECO:0000259" key="8">
    <source>
        <dbReference type="PROSITE" id="PS51007"/>
    </source>
</evidence>
<keyword evidence="3 6" id="KW-0479">Metal-binding</keyword>
<feature type="binding site" description="covalent" evidence="6">
    <location>
        <position position="40"/>
    </location>
    <ligand>
        <name>heme c</name>
        <dbReference type="ChEBI" id="CHEBI:61717"/>
    </ligand>
</feature>
<feature type="domain" description="Cytochrome c" evidence="8">
    <location>
        <begin position="22"/>
        <end position="107"/>
    </location>
</feature>
<evidence type="ECO:0000256" key="3">
    <source>
        <dbReference type="ARBA" id="ARBA00022723"/>
    </source>
</evidence>
<dbReference type="InterPro" id="IPR002324">
    <property type="entry name" value="Cyt_c_ID"/>
</dbReference>
<dbReference type="RefSeq" id="WP_091472818.1">
    <property type="nucleotide sequence ID" value="NZ_FNFX01000005.1"/>
</dbReference>
<organism evidence="9 10">
    <name type="scientific">Methylophilus rhizosphaerae</name>
    <dbReference type="NCBI Taxonomy" id="492660"/>
    <lineage>
        <taxon>Bacteria</taxon>
        <taxon>Pseudomonadati</taxon>
        <taxon>Pseudomonadota</taxon>
        <taxon>Betaproteobacteria</taxon>
        <taxon>Nitrosomonadales</taxon>
        <taxon>Methylophilaceae</taxon>
        <taxon>Methylophilus</taxon>
    </lineage>
</organism>
<dbReference type="Pfam" id="PF00034">
    <property type="entry name" value="Cytochrom_C"/>
    <property type="match status" value="1"/>
</dbReference>
<keyword evidence="5 6" id="KW-0408">Iron</keyword>
<keyword evidence="2 6" id="KW-0349">Heme</keyword>
<keyword evidence="10" id="KW-1185">Reference proteome</keyword>
<dbReference type="Gene3D" id="1.10.760.10">
    <property type="entry name" value="Cytochrome c-like domain"/>
    <property type="match status" value="1"/>
</dbReference>
<dbReference type="GO" id="GO:0020037">
    <property type="term" value="F:heme binding"/>
    <property type="evidence" value="ECO:0007669"/>
    <property type="project" value="InterPro"/>
</dbReference>
<dbReference type="STRING" id="492660.SAMN05192566_2615"/>
<evidence type="ECO:0000313" key="10">
    <source>
        <dbReference type="Proteomes" id="UP000198629"/>
    </source>
</evidence>
<evidence type="ECO:0000313" key="9">
    <source>
        <dbReference type="EMBL" id="SDK83309.1"/>
    </source>
</evidence>
<accession>A0A1G9F4D8</accession>
<dbReference type="Proteomes" id="UP000198629">
    <property type="component" value="Unassembled WGS sequence"/>
</dbReference>
<keyword evidence="7" id="KW-0732">Signal</keyword>
<gene>
    <name evidence="9" type="ORF">SAMN05192566_2615</name>
</gene>
<feature type="signal peptide" evidence="7">
    <location>
        <begin position="1"/>
        <end position="21"/>
    </location>
</feature>
<evidence type="ECO:0000256" key="2">
    <source>
        <dbReference type="ARBA" id="ARBA00022617"/>
    </source>
</evidence>
<evidence type="ECO:0000256" key="4">
    <source>
        <dbReference type="ARBA" id="ARBA00022982"/>
    </source>
</evidence>
<evidence type="ECO:0000256" key="5">
    <source>
        <dbReference type="ARBA" id="ARBA00023004"/>
    </source>
</evidence>
<evidence type="ECO:0000256" key="6">
    <source>
        <dbReference type="PIRSR" id="PIRSR602324-1"/>
    </source>
</evidence>
<evidence type="ECO:0000256" key="1">
    <source>
        <dbReference type="ARBA" id="ARBA00022448"/>
    </source>
</evidence>
<evidence type="ECO:0000256" key="7">
    <source>
        <dbReference type="SAM" id="SignalP"/>
    </source>
</evidence>
<feature type="chain" id="PRO_5011535216" evidence="7">
    <location>
        <begin position="22"/>
        <end position="107"/>
    </location>
</feature>